<evidence type="ECO:0000256" key="3">
    <source>
        <dbReference type="ARBA" id="ARBA00022490"/>
    </source>
</evidence>
<accession>A0ABQ3B7H9</accession>
<dbReference type="EMBL" id="BMXV01000008">
    <property type="protein sequence ID" value="GGY82081.1"/>
    <property type="molecule type" value="Genomic_DNA"/>
</dbReference>
<dbReference type="PANTHER" id="PTHR34874">
    <property type="entry name" value="PROTEIN YCHN"/>
    <property type="match status" value="1"/>
</dbReference>
<dbReference type="RefSeq" id="WP_189577802.1">
    <property type="nucleotide sequence ID" value="NZ_BMXV01000008.1"/>
</dbReference>
<dbReference type="NCBIfam" id="TIGR03012">
    <property type="entry name" value="sulf_tusD_dsrE"/>
    <property type="match status" value="1"/>
</dbReference>
<protein>
    <submittedName>
        <fullName evidence="5">Sulfurtransferase TusD</fullName>
    </submittedName>
</protein>
<sequence>MSETAVSAVPGYTIVITGAPYVSQAPATAFAFCRALLDSGHVVDRVFLYGDGVALASALNTPPSDETNWTDRWQELLVANGIPAIACIASALRRGLLNEQEAHRYERVAANLTGGFTIAGLGEWVEAVATSDRVIYFHGGA</sequence>
<dbReference type="InterPro" id="IPR017463">
    <property type="entry name" value="Sulphur_relay_TusD/DsrE"/>
</dbReference>
<dbReference type="PANTHER" id="PTHR34874:SF3">
    <property type="entry name" value="SULFURTRANSFERASE TUSD"/>
    <property type="match status" value="1"/>
</dbReference>
<comment type="similarity">
    <text evidence="2">Belongs to the DsrE/TusD family.</text>
</comment>
<comment type="subcellular location">
    <subcellularLocation>
        <location evidence="1">Cytoplasm</location>
    </subcellularLocation>
</comment>
<keyword evidence="6" id="KW-1185">Reference proteome</keyword>
<dbReference type="InterPro" id="IPR003787">
    <property type="entry name" value="Sulphur_relay_DsrE/F-like"/>
</dbReference>
<dbReference type="NCBIfam" id="NF001237">
    <property type="entry name" value="PRK00207.1"/>
    <property type="match status" value="1"/>
</dbReference>
<comment type="caution">
    <text evidence="5">The sequence shown here is derived from an EMBL/GenBank/DDBJ whole genome shotgun (WGS) entry which is preliminary data.</text>
</comment>
<gene>
    <name evidence="5" type="ORF">GCM10007071_31810</name>
</gene>
<dbReference type="Proteomes" id="UP000601597">
    <property type="component" value="Unassembled WGS sequence"/>
</dbReference>
<name>A0ABQ3B7H9_9GAMM</name>
<evidence type="ECO:0000313" key="6">
    <source>
        <dbReference type="Proteomes" id="UP000601597"/>
    </source>
</evidence>
<organism evidence="5 6">
    <name type="scientific">Marinobacter zhanjiangensis</name>
    <dbReference type="NCBI Taxonomy" id="578215"/>
    <lineage>
        <taxon>Bacteria</taxon>
        <taxon>Pseudomonadati</taxon>
        <taxon>Pseudomonadota</taxon>
        <taxon>Gammaproteobacteria</taxon>
        <taxon>Pseudomonadales</taxon>
        <taxon>Marinobacteraceae</taxon>
        <taxon>Marinobacter</taxon>
    </lineage>
</organism>
<evidence type="ECO:0000256" key="4">
    <source>
        <dbReference type="ARBA" id="ARBA00022679"/>
    </source>
</evidence>
<dbReference type="Pfam" id="PF02635">
    <property type="entry name" value="DsrE"/>
    <property type="match status" value="1"/>
</dbReference>
<evidence type="ECO:0000256" key="2">
    <source>
        <dbReference type="ARBA" id="ARBA00007067"/>
    </source>
</evidence>
<reference evidence="6" key="1">
    <citation type="journal article" date="2019" name="Int. J. Syst. Evol. Microbiol.">
        <title>The Global Catalogue of Microorganisms (GCM) 10K type strain sequencing project: providing services to taxonomists for standard genome sequencing and annotation.</title>
        <authorList>
            <consortium name="The Broad Institute Genomics Platform"/>
            <consortium name="The Broad Institute Genome Sequencing Center for Infectious Disease"/>
            <person name="Wu L."/>
            <person name="Ma J."/>
        </authorList>
    </citation>
    <scope>NUCLEOTIDE SEQUENCE [LARGE SCALE GENOMIC DNA]</scope>
    <source>
        <strain evidence="6">KCTC 22280</strain>
    </source>
</reference>
<dbReference type="SUPFAM" id="SSF75169">
    <property type="entry name" value="DsrEFH-like"/>
    <property type="match status" value="1"/>
</dbReference>
<keyword evidence="3" id="KW-0963">Cytoplasm</keyword>
<dbReference type="InterPro" id="IPR027396">
    <property type="entry name" value="DsrEFH-like"/>
</dbReference>
<proteinExistence type="inferred from homology"/>
<dbReference type="Gene3D" id="3.40.1260.10">
    <property type="entry name" value="DsrEFH-like"/>
    <property type="match status" value="1"/>
</dbReference>
<keyword evidence="4" id="KW-0808">Transferase</keyword>
<evidence type="ECO:0000313" key="5">
    <source>
        <dbReference type="EMBL" id="GGY82081.1"/>
    </source>
</evidence>
<evidence type="ECO:0000256" key="1">
    <source>
        <dbReference type="ARBA" id="ARBA00004496"/>
    </source>
</evidence>